<dbReference type="AlphaFoldDB" id="I5ASH7"/>
<reference evidence="1 2" key="2">
    <citation type="submission" date="2012-02" db="EMBL/GenBank/DDBJ databases">
        <title>Improved High-Quality Draft sequence of Eubacterium cellulosolvens 6.</title>
        <authorList>
            <consortium name="US DOE Joint Genome Institute"/>
            <person name="Lucas S."/>
            <person name="Han J."/>
            <person name="Lapidus A."/>
            <person name="Cheng J.-F."/>
            <person name="Goodwin L."/>
            <person name="Pitluck S."/>
            <person name="Peters L."/>
            <person name="Mikhailova N."/>
            <person name="Gu W."/>
            <person name="Detter J.C."/>
            <person name="Han C."/>
            <person name="Tapia R."/>
            <person name="Land M."/>
            <person name="Hauser L."/>
            <person name="Kyrpides N."/>
            <person name="Ivanova N."/>
            <person name="Pagani I."/>
            <person name="Johnson E."/>
            <person name="Mukhopadhyay B."/>
            <person name="Anderson I."/>
            <person name="Woyke T."/>
        </authorList>
    </citation>
    <scope>NUCLEOTIDE SEQUENCE [LARGE SCALE GENOMIC DNA]</scope>
    <source>
        <strain evidence="1 2">6</strain>
    </source>
</reference>
<dbReference type="STRING" id="633697.EubceDRAFT1_0924"/>
<sequence>MLENGRIEVDETLFSGYQALIGYYNVNYICNIDSRRKEWQFNNFFEQYGTDTEAYTMEMIEHYFRNNGISYRRYFLMDNTRSERSNMTRFGEFLHQSWMTPEK</sequence>
<dbReference type="HOGENOM" id="CLU_2259556_0_0_9"/>
<organism evidence="1 2">
    <name type="scientific">Eubacterium cellulosolvens (strain ATCC 43171 / JCM 9499 / 6)</name>
    <name type="common">Cillobacterium cellulosolvens</name>
    <dbReference type="NCBI Taxonomy" id="633697"/>
    <lineage>
        <taxon>Bacteria</taxon>
        <taxon>Bacillati</taxon>
        <taxon>Bacillota</taxon>
        <taxon>Clostridia</taxon>
        <taxon>Eubacteriales</taxon>
        <taxon>Eubacteriaceae</taxon>
        <taxon>Eubacterium</taxon>
    </lineage>
</organism>
<reference evidence="1 2" key="1">
    <citation type="submission" date="2010-08" db="EMBL/GenBank/DDBJ databases">
        <authorList>
            <consortium name="US DOE Joint Genome Institute (JGI-PGF)"/>
            <person name="Lucas S."/>
            <person name="Copeland A."/>
            <person name="Lapidus A."/>
            <person name="Cheng J.-F."/>
            <person name="Bruce D."/>
            <person name="Goodwin L."/>
            <person name="Pitluck S."/>
            <person name="Land M.L."/>
            <person name="Hauser L."/>
            <person name="Chang Y.-J."/>
            <person name="Anderson I.J."/>
            <person name="Johnson E."/>
            <person name="Mulhopadhyay B."/>
            <person name="Kyrpides N."/>
            <person name="Woyke T.J."/>
        </authorList>
    </citation>
    <scope>NUCLEOTIDE SEQUENCE [LARGE SCALE GENOMIC DNA]</scope>
    <source>
        <strain evidence="1 2">6</strain>
    </source>
</reference>
<name>I5ASH7_EUBC6</name>
<evidence type="ECO:0000313" key="1">
    <source>
        <dbReference type="EMBL" id="EIM56750.1"/>
    </source>
</evidence>
<dbReference type="Proteomes" id="UP000005753">
    <property type="component" value="Chromosome"/>
</dbReference>
<gene>
    <name evidence="1" type="ORF">EubceDRAFT1_0924</name>
</gene>
<dbReference type="EMBL" id="CM001487">
    <property type="protein sequence ID" value="EIM56750.1"/>
    <property type="molecule type" value="Genomic_DNA"/>
</dbReference>
<evidence type="ECO:0000313" key="2">
    <source>
        <dbReference type="Proteomes" id="UP000005753"/>
    </source>
</evidence>
<proteinExistence type="predicted"/>
<accession>I5ASH7</accession>
<protein>
    <submittedName>
        <fullName evidence="1">Uncharacterized protein</fullName>
    </submittedName>
</protein>
<keyword evidence="2" id="KW-1185">Reference proteome</keyword>